<dbReference type="AlphaFoldDB" id="G4T2W0"/>
<feature type="domain" description="OmpA-like" evidence="4">
    <location>
        <begin position="330"/>
        <end position="450"/>
    </location>
</feature>
<dbReference type="CDD" id="cd07185">
    <property type="entry name" value="OmpA_C-like"/>
    <property type="match status" value="1"/>
</dbReference>
<dbReference type="NCBIfam" id="TIGR03350">
    <property type="entry name" value="type_VI_ompA"/>
    <property type="match status" value="1"/>
</dbReference>
<keyword evidence="3" id="KW-0812">Transmembrane</keyword>
<dbReference type="HOGENOM" id="CLU_041790_0_0_6"/>
<keyword evidence="6" id="KW-1185">Reference proteome</keyword>
<dbReference type="KEGG" id="mah:MEALZ_1927"/>
<accession>G4T2W0</accession>
<name>G4T2W0_META2</name>
<dbReference type="Pfam" id="PF00691">
    <property type="entry name" value="OmpA"/>
    <property type="match status" value="1"/>
</dbReference>
<feature type="transmembrane region" description="Helical" evidence="3">
    <location>
        <begin position="239"/>
        <end position="262"/>
    </location>
</feature>
<dbReference type="STRING" id="1091494.MEALZ_1927"/>
<evidence type="ECO:0000313" key="5">
    <source>
        <dbReference type="EMBL" id="CCE23613.1"/>
    </source>
</evidence>
<dbReference type="GO" id="GO:0016020">
    <property type="term" value="C:membrane"/>
    <property type="evidence" value="ECO:0007669"/>
    <property type="project" value="UniProtKB-UniRule"/>
</dbReference>
<proteinExistence type="predicted"/>
<dbReference type="InterPro" id="IPR006665">
    <property type="entry name" value="OmpA-like"/>
</dbReference>
<dbReference type="InterPro" id="IPR017733">
    <property type="entry name" value="OmpA-like_dom_proteobacteria"/>
</dbReference>
<dbReference type="RefSeq" id="WP_014148406.1">
    <property type="nucleotide sequence ID" value="NC_016112.1"/>
</dbReference>
<dbReference type="InterPro" id="IPR017732">
    <property type="entry name" value="T4/T6SS_DotU"/>
</dbReference>
<keyword evidence="3" id="KW-1133">Transmembrane helix</keyword>
<dbReference type="InterPro" id="IPR036737">
    <property type="entry name" value="OmpA-like_sf"/>
</dbReference>
<dbReference type="NCBIfam" id="NF038228">
    <property type="entry name" value="IcmH_DotU_IVB"/>
    <property type="match status" value="1"/>
</dbReference>
<organism evidence="5 6">
    <name type="scientific">Methylotuvimicrobium alcaliphilum (strain DSM 19304 / NCIMB 14124 / VKM B-2133 / 20Z)</name>
    <name type="common">Methylomicrobium alcaliphilum</name>
    <dbReference type="NCBI Taxonomy" id="1091494"/>
    <lineage>
        <taxon>Bacteria</taxon>
        <taxon>Pseudomonadati</taxon>
        <taxon>Pseudomonadota</taxon>
        <taxon>Gammaproteobacteria</taxon>
        <taxon>Methylococcales</taxon>
        <taxon>Methylococcaceae</taxon>
        <taxon>Methylotuvimicrobium</taxon>
    </lineage>
</organism>
<dbReference type="Proteomes" id="UP000008315">
    <property type="component" value="Chromosome"/>
</dbReference>
<gene>
    <name evidence="5" type="primary">ompA</name>
    <name evidence="5" type="ordered locus">MEALZ_1927</name>
</gene>
<dbReference type="PANTHER" id="PTHR38033">
    <property type="entry name" value="MEMBRANE PROTEIN-RELATED"/>
    <property type="match status" value="1"/>
</dbReference>
<dbReference type="NCBIfam" id="TIGR03349">
    <property type="entry name" value="IV_VI_DotU"/>
    <property type="match status" value="1"/>
</dbReference>
<protein>
    <submittedName>
        <fullName evidence="5">Outer membrane protein</fullName>
    </submittedName>
</protein>
<feature type="compositionally biased region" description="Basic and acidic residues" evidence="2">
    <location>
        <begin position="1"/>
        <end position="17"/>
    </location>
</feature>
<evidence type="ECO:0000259" key="4">
    <source>
        <dbReference type="PROSITE" id="PS51123"/>
    </source>
</evidence>
<dbReference type="PANTHER" id="PTHR38033:SF1">
    <property type="entry name" value="DOTU FAMILY TYPE IV_VI SECRETION SYSTEM PROTEIN"/>
    <property type="match status" value="1"/>
</dbReference>
<reference evidence="6" key="1">
    <citation type="journal article" date="2012" name="J. Bacteriol.">
        <title>Genome sequence of the haloalkaliphilic methanotrophic bacterium Methylomicrobium alcaliphilum 20Z.</title>
        <authorList>
            <person name="Vuilleumier S."/>
            <person name="Khmelenina V.N."/>
            <person name="Bringel F."/>
            <person name="Reshetnikov A.S."/>
            <person name="Lajus A."/>
            <person name="Mangenot S."/>
            <person name="Rouy Z."/>
            <person name="Op den Camp H.J."/>
            <person name="Jetten M.S."/>
            <person name="Dispirito A.A."/>
            <person name="Dunfield P."/>
            <person name="Klotz M.G."/>
            <person name="Semrau J.D."/>
            <person name="Stein L.Y."/>
            <person name="Barbe V."/>
            <person name="Medigue C."/>
            <person name="Trotsenko Y.A."/>
            <person name="Kalyuzhnaya M.G."/>
        </authorList>
    </citation>
    <scope>NUCLEOTIDE SEQUENCE [LARGE SCALE GENOMIC DNA]</scope>
    <source>
        <strain evidence="6">DSM 19304 / NCIMB 14124 / VKM B-2133 / 20Z</strain>
    </source>
</reference>
<dbReference type="PROSITE" id="PS51123">
    <property type="entry name" value="OMPA_2"/>
    <property type="match status" value="1"/>
</dbReference>
<dbReference type="InterPro" id="IPR038522">
    <property type="entry name" value="T4/T6SS_DotU_sf"/>
</dbReference>
<dbReference type="Gene3D" id="3.30.1330.60">
    <property type="entry name" value="OmpA-like domain"/>
    <property type="match status" value="1"/>
</dbReference>
<evidence type="ECO:0000313" key="6">
    <source>
        <dbReference type="Proteomes" id="UP000008315"/>
    </source>
</evidence>
<dbReference type="Gene3D" id="1.25.40.590">
    <property type="entry name" value="Type IV / VI secretion system, DotU"/>
    <property type="match status" value="1"/>
</dbReference>
<dbReference type="Pfam" id="PF09850">
    <property type="entry name" value="DotU"/>
    <property type="match status" value="1"/>
</dbReference>
<dbReference type="EMBL" id="FO082060">
    <property type="protein sequence ID" value="CCE23613.1"/>
    <property type="molecule type" value="Genomic_DNA"/>
</dbReference>
<keyword evidence="1 3" id="KW-0472">Membrane</keyword>
<dbReference type="PATRIC" id="fig|271065.3.peg.1985"/>
<evidence type="ECO:0000256" key="3">
    <source>
        <dbReference type="SAM" id="Phobius"/>
    </source>
</evidence>
<feature type="region of interest" description="Disordered" evidence="2">
    <location>
        <begin position="1"/>
        <end position="45"/>
    </location>
</feature>
<dbReference type="SUPFAM" id="SSF103088">
    <property type="entry name" value="OmpA-like"/>
    <property type="match status" value="1"/>
</dbReference>
<evidence type="ECO:0000256" key="2">
    <source>
        <dbReference type="SAM" id="MobiDB-lite"/>
    </source>
</evidence>
<sequence>MNHDDPFGNYIDDDKTILRPTPGGRKPKPQEPMPTHAPDKAPMPPEGLHERIVYSKDNPLTACALSLLSLVAQLRNTASHPDIAGLRDSVINEVKRFEAKALGRGVSPDQVQAARYCLCTLLDETVLNTPWGCNSIWSTHSLLITFHKEAWGGEKFFQILKNIMQQPGTHLHLLELLYFCLCLGFEGKYRIQEHGMTRLEEVRENLYQIIQRQRGDIEKELSIQWQGIKDKRNVLTRLVPLWVIGAVVGMVLMLAYLGYLYFINAASNPLLAKLYAIKDGLEPLQVAVAEPLPETPKSPDTPTAYSLYDDISSFLAPEIARGEVVLDRKNDKIALRIMGKGFFASGRDSITAKYYPLMNRIGEALTKVIGSILVVGHTDSDPIFSARFPSNWDLSRARAQSVADMLKSKPGIAATITSEGRAETQPLVPNDSAEHKAMNRRVEIIFSGLKGQT</sequence>
<evidence type="ECO:0000256" key="1">
    <source>
        <dbReference type="PROSITE-ProRule" id="PRU00473"/>
    </source>
</evidence>